<keyword evidence="2" id="KW-1185">Reference proteome</keyword>
<dbReference type="KEGG" id="psoj:PHYSODRAFT_306236"/>
<protein>
    <submittedName>
        <fullName evidence="1">Uncharacterized protein</fullName>
    </submittedName>
</protein>
<name>G5A8J7_PHYSP</name>
<gene>
    <name evidence="1" type="ORF">PHYSODRAFT_306236</name>
</gene>
<proteinExistence type="predicted"/>
<reference evidence="1 2" key="1">
    <citation type="journal article" date="2006" name="Science">
        <title>Phytophthora genome sequences uncover evolutionary origins and mechanisms of pathogenesis.</title>
        <authorList>
            <person name="Tyler B.M."/>
            <person name="Tripathy S."/>
            <person name="Zhang X."/>
            <person name="Dehal P."/>
            <person name="Jiang R.H."/>
            <person name="Aerts A."/>
            <person name="Arredondo F.D."/>
            <person name="Baxter L."/>
            <person name="Bensasson D."/>
            <person name="Beynon J.L."/>
            <person name="Chapman J."/>
            <person name="Damasceno C.M."/>
            <person name="Dorrance A.E."/>
            <person name="Dou D."/>
            <person name="Dickerman A.W."/>
            <person name="Dubchak I.L."/>
            <person name="Garbelotto M."/>
            <person name="Gijzen M."/>
            <person name="Gordon S.G."/>
            <person name="Govers F."/>
            <person name="Grunwald N.J."/>
            <person name="Huang W."/>
            <person name="Ivors K.L."/>
            <person name="Jones R.W."/>
            <person name="Kamoun S."/>
            <person name="Krampis K."/>
            <person name="Lamour K.H."/>
            <person name="Lee M.K."/>
            <person name="McDonald W.H."/>
            <person name="Medina M."/>
            <person name="Meijer H.J."/>
            <person name="Nordberg E.K."/>
            <person name="Maclean D.J."/>
            <person name="Ospina-Giraldo M.D."/>
            <person name="Morris P.F."/>
            <person name="Phuntumart V."/>
            <person name="Putnam N.H."/>
            <person name="Rash S."/>
            <person name="Rose J.K."/>
            <person name="Sakihama Y."/>
            <person name="Salamov A.A."/>
            <person name="Savidor A."/>
            <person name="Scheuring C.F."/>
            <person name="Smith B.M."/>
            <person name="Sobral B.W."/>
            <person name="Terry A."/>
            <person name="Torto-Alalibo T.A."/>
            <person name="Win J."/>
            <person name="Xu Z."/>
            <person name="Zhang H."/>
            <person name="Grigoriev I.V."/>
            <person name="Rokhsar D.S."/>
            <person name="Boore J.L."/>
        </authorList>
    </citation>
    <scope>NUCLEOTIDE SEQUENCE [LARGE SCALE GENOMIC DNA]</scope>
    <source>
        <strain evidence="1 2">P6497</strain>
    </source>
</reference>
<dbReference type="Proteomes" id="UP000002640">
    <property type="component" value="Unassembled WGS sequence"/>
</dbReference>
<dbReference type="RefSeq" id="XP_009536395.1">
    <property type="nucleotide sequence ID" value="XM_009538100.1"/>
</dbReference>
<organism evidence="1 2">
    <name type="scientific">Phytophthora sojae (strain P6497)</name>
    <name type="common">Soybean stem and root rot agent</name>
    <name type="synonym">Phytophthora megasperma f. sp. glycines</name>
    <dbReference type="NCBI Taxonomy" id="1094619"/>
    <lineage>
        <taxon>Eukaryota</taxon>
        <taxon>Sar</taxon>
        <taxon>Stramenopiles</taxon>
        <taxon>Oomycota</taxon>
        <taxon>Peronosporomycetes</taxon>
        <taxon>Peronosporales</taxon>
        <taxon>Peronosporaceae</taxon>
        <taxon>Phytophthora</taxon>
    </lineage>
</organism>
<dbReference type="GeneID" id="20642682"/>
<dbReference type="AlphaFoldDB" id="G5A8J7"/>
<dbReference type="InParanoid" id="G5A8J7"/>
<evidence type="ECO:0000313" key="1">
    <source>
        <dbReference type="EMBL" id="EGZ08223.1"/>
    </source>
</evidence>
<sequence length="782" mass="88057">MPNRRGSSQDEAAFRKQFQEVQEALALLVAVEHADYHAYDYILAHWSGVIRGRFGEELNAVCFERKFLLDLDVAKYENQTGVEAIAYDLVRFCGTRQREHPGEEYLSALRQIAALDKNLKPGEPGVDIKIPVKLQFSSHMSGMPAWNSRNDAKILVGVAEAEKEIETQWTTYNGGEEKKALEPGTLRCTFVLEPMAAEFDAFGSRTEFDGLLLLKNGVWFSFLDITLSIDRTGRGHELEARKSLGFLLTHLLTSKRHDPKHAHISYHLERPSIAQDPGFSQLKVLKLTCEATMPARDFEAMCSALVATRSTKKLALELDIDTEDPTNRNHWWKWLAYALFSKRARTCSTLKTLIIPELGRLTRVGGVLIAGFGRCQVQRCDLEFERESQANRSASGITSLTLGFPESHIATVLAVPPLIEAIGTSLKVLIVNGPKIVHPRNVDENAIIRSCPNLLELTLAREIIEVQLDFRDYRATKSPIPKLTFSWVSVPEFVGYLSDPENPLTKCARRLKVSLQTCTVPLEQLESGNAPSFRYYVDAIVSMLERNERLEYLSVESPYIRYFSDSGSFHHKPIFRQPKPLPKKCMLAFLSILESRTSTDSTERMEAQTSEAMVGDIDQHVVAKSFSFAALPVLREVYFESNQGLSCLWMNADNYSYKGDTAVSLMRTTEANEIVRDSFDVVIHVHIEQELHRHPHIASLNSTSMSEDKVIVCVFDCCQQQQCLFNFLELVPKRCFILARASTGWHGDPVNDVRGGPNMLASAVSRRQGVTNAGLQRSPPWR</sequence>
<dbReference type="EMBL" id="JH159161">
    <property type="protein sequence ID" value="EGZ08223.1"/>
    <property type="molecule type" value="Genomic_DNA"/>
</dbReference>
<accession>G5A8J7</accession>
<evidence type="ECO:0000313" key="2">
    <source>
        <dbReference type="Proteomes" id="UP000002640"/>
    </source>
</evidence>